<dbReference type="EMBL" id="JAJJMB010009331">
    <property type="protein sequence ID" value="KAI3914383.1"/>
    <property type="molecule type" value="Genomic_DNA"/>
</dbReference>
<dbReference type="Pfam" id="PF07645">
    <property type="entry name" value="EGF_CA"/>
    <property type="match status" value="1"/>
</dbReference>
<accession>A0AAD4SP79</accession>
<sequence>MHLICSKKIIKYPMGTSQFPVKFQCFIFLWLWLQVVGSAKIPNNASRPITKPGCRDRCGNVSIPYPFGIGKGCSAGGYFELTCDDSYSEPTYEDYNFSKISIPDGHITALLWVSMDCSDEKMPGWTTFNHFSPFTLSNTKNKFIAMGCDTYAFLQLGDKRDNTALGCTSVCDTMEDISDGSCTGFGCCAASIPPGIGSYNITVRSVGETRRNLSFNPCSYAFLIEESSFQFSKSYLKNFLNNGNGVVPVVVDWTIGNETCEIAKTNLTSYACGPNTICTSSKVSSGYRCNCIKGYEGNPYLNSSTGGECQDIDECFEKRYSKRCAMERNICINTEGGYICPCKHGFSSQHEKDGISDCIPRLSNSNRIVVGVCLGLALLV</sequence>
<name>A0AAD4SP79_9MAGN</name>
<keyword evidence="4" id="KW-1015">Disulfide bond</keyword>
<dbReference type="InterPro" id="IPR000742">
    <property type="entry name" value="EGF"/>
</dbReference>
<keyword evidence="2" id="KW-0245">EGF-like domain</keyword>
<evidence type="ECO:0000256" key="4">
    <source>
        <dbReference type="ARBA" id="ARBA00023157"/>
    </source>
</evidence>
<dbReference type="InterPro" id="IPR049883">
    <property type="entry name" value="NOTCH1_EGF-like"/>
</dbReference>
<dbReference type="InterPro" id="IPR018097">
    <property type="entry name" value="EGF_Ca-bd_CS"/>
</dbReference>
<dbReference type="InterPro" id="IPR001881">
    <property type="entry name" value="EGF-like_Ca-bd_dom"/>
</dbReference>
<dbReference type="GO" id="GO:0005509">
    <property type="term" value="F:calcium ion binding"/>
    <property type="evidence" value="ECO:0007669"/>
    <property type="project" value="InterPro"/>
</dbReference>
<dbReference type="SUPFAM" id="SSF57196">
    <property type="entry name" value="EGF/Laminin"/>
    <property type="match status" value="1"/>
</dbReference>
<feature type="chain" id="PRO_5041977914" description="EGF-like domain-containing protein" evidence="5">
    <location>
        <begin position="39"/>
        <end position="380"/>
    </location>
</feature>
<dbReference type="PANTHER" id="PTHR33491">
    <property type="entry name" value="OSJNBA0016N04.9 PROTEIN"/>
    <property type="match status" value="1"/>
</dbReference>
<protein>
    <recommendedName>
        <fullName evidence="10">EGF-like domain-containing protein</fullName>
    </recommendedName>
</protein>
<proteinExistence type="predicted"/>
<feature type="signal peptide" evidence="5">
    <location>
        <begin position="1"/>
        <end position="38"/>
    </location>
</feature>
<dbReference type="Pfam" id="PF13947">
    <property type="entry name" value="GUB_WAK_bind"/>
    <property type="match status" value="1"/>
</dbReference>
<feature type="domain" description="EGF-like calcium-binding" evidence="6">
    <location>
        <begin position="311"/>
        <end position="359"/>
    </location>
</feature>
<evidence type="ECO:0000259" key="6">
    <source>
        <dbReference type="SMART" id="SM00179"/>
    </source>
</evidence>
<evidence type="ECO:0000313" key="8">
    <source>
        <dbReference type="EMBL" id="KAI3914383.1"/>
    </source>
</evidence>
<gene>
    <name evidence="8" type="ORF">MKW98_014990</name>
</gene>
<evidence type="ECO:0000259" key="7">
    <source>
        <dbReference type="SMART" id="SM00181"/>
    </source>
</evidence>
<comment type="subcellular location">
    <subcellularLocation>
        <location evidence="1">Membrane</location>
        <topology evidence="1">Single-pass membrane protein</topology>
    </subcellularLocation>
</comment>
<dbReference type="Gene3D" id="2.10.25.10">
    <property type="entry name" value="Laminin"/>
    <property type="match status" value="2"/>
</dbReference>
<dbReference type="Proteomes" id="UP001202328">
    <property type="component" value="Unassembled WGS sequence"/>
</dbReference>
<keyword evidence="3 5" id="KW-0732">Signal</keyword>
<dbReference type="PROSITE" id="PS01187">
    <property type="entry name" value="EGF_CA"/>
    <property type="match status" value="1"/>
</dbReference>
<comment type="caution">
    <text evidence="8">The sequence shown here is derived from an EMBL/GenBank/DDBJ whole genome shotgun (WGS) entry which is preliminary data.</text>
</comment>
<evidence type="ECO:0000256" key="3">
    <source>
        <dbReference type="ARBA" id="ARBA00022729"/>
    </source>
</evidence>
<organism evidence="8 9">
    <name type="scientific">Papaver atlanticum</name>
    <dbReference type="NCBI Taxonomy" id="357466"/>
    <lineage>
        <taxon>Eukaryota</taxon>
        <taxon>Viridiplantae</taxon>
        <taxon>Streptophyta</taxon>
        <taxon>Embryophyta</taxon>
        <taxon>Tracheophyta</taxon>
        <taxon>Spermatophyta</taxon>
        <taxon>Magnoliopsida</taxon>
        <taxon>Ranunculales</taxon>
        <taxon>Papaveraceae</taxon>
        <taxon>Papaveroideae</taxon>
        <taxon>Papaver</taxon>
    </lineage>
</organism>
<dbReference type="SMART" id="SM00181">
    <property type="entry name" value="EGF"/>
    <property type="match status" value="2"/>
</dbReference>
<dbReference type="SMART" id="SM00179">
    <property type="entry name" value="EGF_CA"/>
    <property type="match status" value="1"/>
</dbReference>
<reference evidence="8" key="1">
    <citation type="submission" date="2022-04" db="EMBL/GenBank/DDBJ databases">
        <title>A functionally conserved STORR gene fusion in Papaver species that diverged 16.8 million years ago.</title>
        <authorList>
            <person name="Catania T."/>
        </authorList>
    </citation>
    <scope>NUCLEOTIDE SEQUENCE</scope>
    <source>
        <strain evidence="8">S-188037</strain>
    </source>
</reference>
<keyword evidence="9" id="KW-1185">Reference proteome</keyword>
<evidence type="ECO:0000256" key="2">
    <source>
        <dbReference type="ARBA" id="ARBA00022536"/>
    </source>
</evidence>
<evidence type="ECO:0000313" key="9">
    <source>
        <dbReference type="Proteomes" id="UP001202328"/>
    </source>
</evidence>
<evidence type="ECO:0000256" key="5">
    <source>
        <dbReference type="SAM" id="SignalP"/>
    </source>
</evidence>
<feature type="non-terminal residue" evidence="8">
    <location>
        <position position="380"/>
    </location>
</feature>
<feature type="domain" description="EGF-like" evidence="7">
    <location>
        <begin position="314"/>
        <end position="359"/>
    </location>
</feature>
<feature type="domain" description="EGF-like" evidence="7">
    <location>
        <begin position="259"/>
        <end position="310"/>
    </location>
</feature>
<evidence type="ECO:0000256" key="1">
    <source>
        <dbReference type="ARBA" id="ARBA00004167"/>
    </source>
</evidence>
<evidence type="ECO:0008006" key="10">
    <source>
        <dbReference type="Google" id="ProtNLM"/>
    </source>
</evidence>
<dbReference type="AlphaFoldDB" id="A0AAD4SP79"/>
<dbReference type="GO" id="GO:0030247">
    <property type="term" value="F:polysaccharide binding"/>
    <property type="evidence" value="ECO:0007669"/>
    <property type="project" value="InterPro"/>
</dbReference>
<dbReference type="GO" id="GO:0016020">
    <property type="term" value="C:membrane"/>
    <property type="evidence" value="ECO:0007669"/>
    <property type="project" value="UniProtKB-SubCell"/>
</dbReference>
<dbReference type="InterPro" id="IPR025287">
    <property type="entry name" value="WAK_GUB"/>
</dbReference>